<proteinExistence type="predicted"/>
<sequence>MGADVEVDYHCSVTHSQCDIFNTRALSCAECNFGRYGSSKRTYSAVDGIRTLAFPDAANVI</sequence>
<dbReference type="AlphaFoldDB" id="A0A285NMV9"/>
<dbReference type="Proteomes" id="UP000219356">
    <property type="component" value="Unassembled WGS sequence"/>
</dbReference>
<name>A0A285NMV9_9BACI</name>
<gene>
    <name evidence="1" type="ORF">SAMN05421503_1875</name>
</gene>
<dbReference type="EMBL" id="OBEK01000002">
    <property type="protein sequence ID" value="SNZ10832.1"/>
    <property type="molecule type" value="Genomic_DNA"/>
</dbReference>
<evidence type="ECO:0000313" key="1">
    <source>
        <dbReference type="EMBL" id="SNZ10832.1"/>
    </source>
</evidence>
<reference evidence="2" key="1">
    <citation type="submission" date="2017-09" db="EMBL/GenBank/DDBJ databases">
        <authorList>
            <person name="Varghese N."/>
            <person name="Submissions S."/>
        </authorList>
    </citation>
    <scope>NUCLEOTIDE SEQUENCE [LARGE SCALE GENOMIC DNA]</scope>
    <source>
        <strain evidence="2">CGMCC 1.8913</strain>
    </source>
</reference>
<organism evidence="1 2">
    <name type="scientific">Terribacillus aidingensis</name>
    <dbReference type="NCBI Taxonomy" id="586416"/>
    <lineage>
        <taxon>Bacteria</taxon>
        <taxon>Bacillati</taxon>
        <taxon>Bacillota</taxon>
        <taxon>Bacilli</taxon>
        <taxon>Bacillales</taxon>
        <taxon>Bacillaceae</taxon>
        <taxon>Terribacillus</taxon>
    </lineage>
</organism>
<evidence type="ECO:0000313" key="2">
    <source>
        <dbReference type="Proteomes" id="UP000219356"/>
    </source>
</evidence>
<accession>A0A285NMV9</accession>
<protein>
    <submittedName>
        <fullName evidence="1">Uncharacterized protein</fullName>
    </submittedName>
</protein>
<keyword evidence="2" id="KW-1185">Reference proteome</keyword>